<evidence type="ECO:0000313" key="2">
    <source>
        <dbReference type="Proteomes" id="UP000540989"/>
    </source>
</evidence>
<sequence length="69" mass="7821">MILPLRQSKPWTPDWIAGVCAAARKIEQVWSTAAFRSQLTTALDLKLTDKETITRAKLYHDMFLTPTSS</sequence>
<protein>
    <submittedName>
        <fullName evidence="1">Uncharacterized protein</fullName>
    </submittedName>
</protein>
<evidence type="ECO:0000313" key="1">
    <source>
        <dbReference type="EMBL" id="MBB5057478.1"/>
    </source>
</evidence>
<dbReference type="AlphaFoldDB" id="A0A7W7ZCZ9"/>
<gene>
    <name evidence="1" type="ORF">HDF16_002184</name>
</gene>
<accession>A0A7W7ZCZ9</accession>
<reference evidence="1 2" key="1">
    <citation type="submission" date="2020-08" db="EMBL/GenBank/DDBJ databases">
        <title>Genomic Encyclopedia of Type Strains, Phase IV (KMG-V): Genome sequencing to study the core and pangenomes of soil and plant-associated prokaryotes.</title>
        <authorList>
            <person name="Whitman W."/>
        </authorList>
    </citation>
    <scope>NUCLEOTIDE SEQUENCE [LARGE SCALE GENOMIC DNA]</scope>
    <source>
        <strain evidence="1 2">M8UP14</strain>
    </source>
</reference>
<keyword evidence="2" id="KW-1185">Reference proteome</keyword>
<comment type="caution">
    <text evidence="1">The sequence shown here is derived from an EMBL/GenBank/DDBJ whole genome shotgun (WGS) entry which is preliminary data.</text>
</comment>
<dbReference type="EMBL" id="JACHIP010000003">
    <property type="protein sequence ID" value="MBB5057478.1"/>
    <property type="molecule type" value="Genomic_DNA"/>
</dbReference>
<name>A0A7W7ZCZ9_9BACT</name>
<dbReference type="Proteomes" id="UP000540989">
    <property type="component" value="Unassembled WGS sequence"/>
</dbReference>
<organism evidence="1 2">
    <name type="scientific">Granulicella aggregans</name>
    <dbReference type="NCBI Taxonomy" id="474949"/>
    <lineage>
        <taxon>Bacteria</taxon>
        <taxon>Pseudomonadati</taxon>
        <taxon>Acidobacteriota</taxon>
        <taxon>Terriglobia</taxon>
        <taxon>Terriglobales</taxon>
        <taxon>Acidobacteriaceae</taxon>
        <taxon>Granulicella</taxon>
    </lineage>
</organism>
<proteinExistence type="predicted"/>